<dbReference type="OrthoDB" id="428346at2759"/>
<keyword evidence="1" id="KW-1133">Transmembrane helix</keyword>
<protein>
    <submittedName>
        <fullName evidence="2">Uncharacterized protein</fullName>
    </submittedName>
</protein>
<name>A0A815Z3T3_9BILA</name>
<proteinExistence type="predicted"/>
<reference evidence="2" key="1">
    <citation type="submission" date="2021-02" db="EMBL/GenBank/DDBJ databases">
        <authorList>
            <person name="Nowell W R."/>
        </authorList>
    </citation>
    <scope>NUCLEOTIDE SEQUENCE</scope>
</reference>
<organism evidence="2 4">
    <name type="scientific">Rotaria magnacalcarata</name>
    <dbReference type="NCBI Taxonomy" id="392030"/>
    <lineage>
        <taxon>Eukaryota</taxon>
        <taxon>Metazoa</taxon>
        <taxon>Spiralia</taxon>
        <taxon>Gnathifera</taxon>
        <taxon>Rotifera</taxon>
        <taxon>Eurotatoria</taxon>
        <taxon>Bdelloidea</taxon>
        <taxon>Philodinida</taxon>
        <taxon>Philodinidae</taxon>
        <taxon>Rotaria</taxon>
    </lineage>
</organism>
<evidence type="ECO:0000313" key="2">
    <source>
        <dbReference type="EMBL" id="CAF1577638.1"/>
    </source>
</evidence>
<dbReference type="Proteomes" id="UP000681720">
    <property type="component" value="Unassembled WGS sequence"/>
</dbReference>
<keyword evidence="1" id="KW-0812">Transmembrane</keyword>
<dbReference type="EMBL" id="CAJNOW010010214">
    <property type="protein sequence ID" value="CAF1577638.1"/>
    <property type="molecule type" value="Genomic_DNA"/>
</dbReference>
<evidence type="ECO:0000256" key="1">
    <source>
        <dbReference type="SAM" id="Phobius"/>
    </source>
</evidence>
<feature type="transmembrane region" description="Helical" evidence="1">
    <location>
        <begin position="20"/>
        <end position="38"/>
    </location>
</feature>
<comment type="caution">
    <text evidence="2">The sequence shown here is derived from an EMBL/GenBank/DDBJ whole genome shotgun (WGS) entry which is preliminary data.</text>
</comment>
<dbReference type="Proteomes" id="UP000663834">
    <property type="component" value="Unassembled WGS sequence"/>
</dbReference>
<accession>A0A815Z3T3</accession>
<evidence type="ECO:0000313" key="3">
    <source>
        <dbReference type="EMBL" id="CAF3890398.1"/>
    </source>
</evidence>
<sequence>MKVLRIIYYSAYHRRRRKYYLFLLLFIILIVTPYTFYWCVEINAYNSDIKIFKRDVEKFRHETQNDDLERVHPILAKYIQSPYNINVWSIIREANRKYERNKSTYLVYSCPFMCGGWGDRTRKIVAAFLLSLALNRTFIIDMTWPCSIEHILTSNFISWSKSSHDHIRNISSSINISSLSVNNYKILKSYHEEYSVLYIQTNNIAYFDLIARYPELYKSLFNRFRLKQEHIHIITLYPLFYELLIKLKPHLQEKFDRLNFHKYPQDMNLDDDSPLLCGHLRIGRNPSNPKDVAFPHRESMNTTVLKFLLSRPGRVFITTDSGEVQQLARKLFATKNNEPSRLIEINGTIAHIDRDWNYLGCESLEKTILDFHALSYCHLAVISKSSFGHLAAMRRINPYEELYLYCEGIKKINNADDYNSYKYSTC</sequence>
<evidence type="ECO:0000313" key="4">
    <source>
        <dbReference type="Proteomes" id="UP000663834"/>
    </source>
</evidence>
<dbReference type="AlphaFoldDB" id="A0A815Z3T3"/>
<gene>
    <name evidence="3" type="ORF">GIL414_LOCUS6016</name>
    <name evidence="2" type="ORF">KQP761_LOCUS19825</name>
</gene>
<dbReference type="EMBL" id="CAJOBJ010001666">
    <property type="protein sequence ID" value="CAF3890398.1"/>
    <property type="molecule type" value="Genomic_DNA"/>
</dbReference>
<keyword evidence="1" id="KW-0472">Membrane</keyword>
<dbReference type="Gene3D" id="3.40.50.11350">
    <property type="match status" value="1"/>
</dbReference>